<organism evidence="1 2">
    <name type="scientific">Legionella waltersii</name>
    <dbReference type="NCBI Taxonomy" id="66969"/>
    <lineage>
        <taxon>Bacteria</taxon>
        <taxon>Pseudomonadati</taxon>
        <taxon>Pseudomonadota</taxon>
        <taxon>Gammaproteobacteria</taxon>
        <taxon>Legionellales</taxon>
        <taxon>Legionellaceae</taxon>
        <taxon>Legionella</taxon>
    </lineage>
</organism>
<keyword evidence="2" id="KW-1185">Reference proteome</keyword>
<dbReference type="InterPro" id="IPR017850">
    <property type="entry name" value="Alkaline_phosphatase_core_sf"/>
</dbReference>
<sequence length="425" mass="49050">MKENDQTLIIELNEFNLDLLKFAAESLDLKNIKRILSFQNGTTIADQLREHQGLDPWVQWVSVHSESPSQVHGVIRLGDVSKLELTQVWERLGKAGITTGVWGVMNASRNNCPKNEYFIADPWTYTESAYPPELNQFLALPVYFAKNYLDLSIGALLKSGLKTFFFVLRNINFLSLLSDFAFLFKGLLKIKKIGTSFLFSAYELIATRVFAKYKKKFNPKVNFIFINSIAHFQHHDWHETESLNKTMTFVFKSIDRMLEIILPSNAEKERVLVLSALSQENVSNESFYCYRQINPTKFLNSIGVNFSHVEQCMTNDGHVFFLQEDERDRAAEILSKAKVKGQCAFFVEIDKENPCKLFYQVAVWDKLEESAMLKFEHFEIPFYSQFAIYAKRTGAHIPVGHYFAHGISFPEQVKNSDVFSYVWAK</sequence>
<evidence type="ECO:0000313" key="2">
    <source>
        <dbReference type="Proteomes" id="UP000054729"/>
    </source>
</evidence>
<dbReference type="Proteomes" id="UP000054729">
    <property type="component" value="Unassembled WGS sequence"/>
</dbReference>
<dbReference type="STRING" id="66969.Lwal_0244"/>
<protein>
    <submittedName>
        <fullName evidence="1">Uncharacterized protein</fullName>
    </submittedName>
</protein>
<evidence type="ECO:0000313" key="1">
    <source>
        <dbReference type="EMBL" id="KTD82766.1"/>
    </source>
</evidence>
<gene>
    <name evidence="1" type="ORF">Lwal_0244</name>
</gene>
<dbReference type="AlphaFoldDB" id="A0A0W1ANA0"/>
<dbReference type="RefSeq" id="WP_058479114.1">
    <property type="nucleotide sequence ID" value="NZ_CAAAIQ010000003.1"/>
</dbReference>
<name>A0A0W1ANA0_9GAMM</name>
<dbReference type="EMBL" id="LNZB01000006">
    <property type="protein sequence ID" value="KTD82766.1"/>
    <property type="molecule type" value="Genomic_DNA"/>
</dbReference>
<dbReference type="OrthoDB" id="244470at2"/>
<reference evidence="1 2" key="1">
    <citation type="submission" date="2015-11" db="EMBL/GenBank/DDBJ databases">
        <title>Genomic analysis of 38 Legionella species identifies large and diverse effector repertoires.</title>
        <authorList>
            <person name="Burstein D."/>
            <person name="Amaro F."/>
            <person name="Zusman T."/>
            <person name="Lifshitz Z."/>
            <person name="Cohen O."/>
            <person name="Gilbert J.A."/>
            <person name="Pupko T."/>
            <person name="Shuman H.A."/>
            <person name="Segal G."/>
        </authorList>
    </citation>
    <scope>NUCLEOTIDE SEQUENCE [LARGE SCALE GENOMIC DNA]</scope>
    <source>
        <strain evidence="1 2">ATCC 51914</strain>
    </source>
</reference>
<proteinExistence type="predicted"/>
<dbReference type="SUPFAM" id="SSF53649">
    <property type="entry name" value="Alkaline phosphatase-like"/>
    <property type="match status" value="1"/>
</dbReference>
<comment type="caution">
    <text evidence="1">The sequence shown here is derived from an EMBL/GenBank/DDBJ whole genome shotgun (WGS) entry which is preliminary data.</text>
</comment>
<dbReference type="PATRIC" id="fig|66969.6.peg.268"/>
<accession>A0A0W1ANA0</accession>